<dbReference type="RefSeq" id="WP_296939558.1">
    <property type="nucleotide sequence ID" value="NZ_LT599032.1"/>
</dbReference>
<evidence type="ECO:0000256" key="1">
    <source>
        <dbReference type="ARBA" id="ARBA00022692"/>
    </source>
</evidence>
<name>A0A212J934_9BACT</name>
<dbReference type="Pfam" id="PF07690">
    <property type="entry name" value="MFS_1"/>
    <property type="match status" value="1"/>
</dbReference>
<feature type="domain" description="Major facilitator superfamily (MFS) profile" evidence="5">
    <location>
        <begin position="14"/>
        <end position="387"/>
    </location>
</feature>
<dbReference type="AlphaFoldDB" id="A0A212J934"/>
<dbReference type="Gene3D" id="1.20.1250.20">
    <property type="entry name" value="MFS general substrate transporter like domains"/>
    <property type="match status" value="1"/>
</dbReference>
<evidence type="ECO:0000313" key="6">
    <source>
        <dbReference type="EMBL" id="SBV95974.1"/>
    </source>
</evidence>
<feature type="transmembrane region" description="Helical" evidence="4">
    <location>
        <begin position="336"/>
        <end position="359"/>
    </location>
</feature>
<dbReference type="PROSITE" id="PS51257">
    <property type="entry name" value="PROKAR_LIPOPROTEIN"/>
    <property type="match status" value="1"/>
</dbReference>
<feature type="transmembrane region" description="Helical" evidence="4">
    <location>
        <begin position="105"/>
        <end position="128"/>
    </location>
</feature>
<feature type="transmembrane region" description="Helical" evidence="4">
    <location>
        <begin position="275"/>
        <end position="297"/>
    </location>
</feature>
<protein>
    <recommendedName>
        <fullName evidence="5">Major facilitator superfamily (MFS) profile domain-containing protein</fullName>
    </recommendedName>
</protein>
<dbReference type="EMBL" id="FLUM01000001">
    <property type="protein sequence ID" value="SBV95974.1"/>
    <property type="molecule type" value="Genomic_DNA"/>
</dbReference>
<dbReference type="SUPFAM" id="SSF103473">
    <property type="entry name" value="MFS general substrate transporter"/>
    <property type="match status" value="1"/>
</dbReference>
<keyword evidence="3 4" id="KW-0472">Membrane</keyword>
<feature type="transmembrane region" description="Helical" evidence="4">
    <location>
        <begin position="241"/>
        <end position="263"/>
    </location>
</feature>
<evidence type="ECO:0000256" key="2">
    <source>
        <dbReference type="ARBA" id="ARBA00022989"/>
    </source>
</evidence>
<dbReference type="InterPro" id="IPR020846">
    <property type="entry name" value="MFS_dom"/>
</dbReference>
<evidence type="ECO:0000259" key="5">
    <source>
        <dbReference type="PROSITE" id="PS50850"/>
    </source>
</evidence>
<feature type="transmembrane region" description="Helical" evidence="4">
    <location>
        <begin position="81"/>
        <end position="99"/>
    </location>
</feature>
<proteinExistence type="predicted"/>
<feature type="transmembrane region" description="Helical" evidence="4">
    <location>
        <begin position="140"/>
        <end position="163"/>
    </location>
</feature>
<dbReference type="InterPro" id="IPR036259">
    <property type="entry name" value="MFS_trans_sf"/>
</dbReference>
<gene>
    <name evidence="6" type="ORF">KL86DYS1_11532</name>
</gene>
<dbReference type="GO" id="GO:0022857">
    <property type="term" value="F:transmembrane transporter activity"/>
    <property type="evidence" value="ECO:0007669"/>
    <property type="project" value="InterPro"/>
</dbReference>
<feature type="transmembrane region" description="Helical" evidence="4">
    <location>
        <begin position="12"/>
        <end position="32"/>
    </location>
</feature>
<evidence type="ECO:0000256" key="4">
    <source>
        <dbReference type="SAM" id="Phobius"/>
    </source>
</evidence>
<keyword evidence="2 4" id="KW-1133">Transmembrane helix</keyword>
<feature type="transmembrane region" description="Helical" evidence="4">
    <location>
        <begin position="208"/>
        <end position="229"/>
    </location>
</feature>
<accession>A0A212J934</accession>
<sequence length="393" mass="43577">MEIQIAKPKLWSLSYLNVCIANFLMACSFNLLMPSIPLYITEQMGVAQSKTGIVLASYAIALMFVRPFSGYIVDLYSRKKVLLVAFSCYVLIFFGYFWATTVMLFILVRFLHGITWGLSTVSSSTLAIDVVPTERRAEGIGYYGTFMNVAMAIGPFVAIHIYNNWGFQVLLWCAIAMGTLGIVATAMIKAPARPKVEQSQKLSMDRFFLLKGWPIFLNQLLPCFAWGTIGPFVAQYGKQIGIFNAGIFFLFWAGGIIASRVFAGKLVDRGKIHEVNVSAMAIVAIAFFAFATIHNIYAFCISGLFIGVGFGMMFPALQTLYINLAENSQRGTANSTYLIGFDLGLAIGMLLGGYITGFFSFETLYLVASGLCLFSVLIYWTCSRVVFEKNRLR</sequence>
<reference evidence="6" key="1">
    <citation type="submission" date="2016-04" db="EMBL/GenBank/DDBJ databases">
        <authorList>
            <person name="Evans L.H."/>
            <person name="Alamgir A."/>
            <person name="Owens N."/>
            <person name="Weber N.D."/>
            <person name="Virtaneva K."/>
            <person name="Barbian K."/>
            <person name="Babar A."/>
            <person name="Rosenke K."/>
        </authorList>
    </citation>
    <scope>NUCLEOTIDE SEQUENCE</scope>
    <source>
        <strain evidence="6">86-1</strain>
    </source>
</reference>
<dbReference type="CDD" id="cd17489">
    <property type="entry name" value="MFS_YfcJ_like"/>
    <property type="match status" value="1"/>
</dbReference>
<dbReference type="InterPro" id="IPR052714">
    <property type="entry name" value="MFS_Exporter"/>
</dbReference>
<feature type="transmembrane region" description="Helical" evidence="4">
    <location>
        <begin position="303"/>
        <end position="324"/>
    </location>
</feature>
<dbReference type="InterPro" id="IPR011701">
    <property type="entry name" value="MFS"/>
</dbReference>
<dbReference type="PROSITE" id="PS50850">
    <property type="entry name" value="MFS"/>
    <property type="match status" value="1"/>
</dbReference>
<organism evidence="6">
    <name type="scientific">uncultured Dysgonomonas sp</name>
    <dbReference type="NCBI Taxonomy" id="206096"/>
    <lineage>
        <taxon>Bacteria</taxon>
        <taxon>Pseudomonadati</taxon>
        <taxon>Bacteroidota</taxon>
        <taxon>Bacteroidia</taxon>
        <taxon>Bacteroidales</taxon>
        <taxon>Dysgonomonadaceae</taxon>
        <taxon>Dysgonomonas</taxon>
        <taxon>environmental samples</taxon>
    </lineage>
</organism>
<feature type="transmembrane region" description="Helical" evidence="4">
    <location>
        <begin position="169"/>
        <end position="188"/>
    </location>
</feature>
<feature type="transmembrane region" description="Helical" evidence="4">
    <location>
        <begin position="365"/>
        <end position="387"/>
    </location>
</feature>
<dbReference type="PANTHER" id="PTHR23531:SF1">
    <property type="entry name" value="QUINOLENE RESISTANCE PROTEIN NORA"/>
    <property type="match status" value="1"/>
</dbReference>
<feature type="transmembrane region" description="Helical" evidence="4">
    <location>
        <begin position="52"/>
        <end position="69"/>
    </location>
</feature>
<keyword evidence="1 4" id="KW-0812">Transmembrane</keyword>
<evidence type="ECO:0000256" key="3">
    <source>
        <dbReference type="ARBA" id="ARBA00023136"/>
    </source>
</evidence>
<dbReference type="PANTHER" id="PTHR23531">
    <property type="entry name" value="QUINOLENE RESISTANCE PROTEIN NORA"/>
    <property type="match status" value="1"/>
</dbReference>